<evidence type="ECO:0000259" key="1">
    <source>
        <dbReference type="Pfam" id="PF03190"/>
    </source>
</evidence>
<evidence type="ECO:0000313" key="2">
    <source>
        <dbReference type="EMBL" id="SVA34343.1"/>
    </source>
</evidence>
<feature type="domain" description="Spermatogenesis-associated protein 20-like TRX" evidence="1">
    <location>
        <begin position="1"/>
        <end position="110"/>
    </location>
</feature>
<proteinExistence type="predicted"/>
<dbReference type="PANTHER" id="PTHR42899">
    <property type="entry name" value="SPERMATOGENESIS-ASSOCIATED PROTEIN 20"/>
    <property type="match status" value="1"/>
</dbReference>
<sequence>MAHESFEDLETSELMNKFFVNIKLDREERPDLDKIYQVSYQLLTNQAGGWPLTVFINPDTLQPFFIGTYFPKVSRYGLPSFKEVLGGVYHYFNENGAKIKEDGLAIKKSLQKMETSLDTNSKEPDHGLVLSLFTNLQEYFDPENGGFGSAPKFPPTHKIDFLIKLLSDREVGQKDKNMAFLMADLSLKMMADRGLYDHVEGGFFRYSVDQKWEIPHFEKMLYDNAQLIRLYALMYKISNNPHYKEVVLSVSGWMTNKMLSDQNLFFSAIDADTDQEEGGTYVWSEDEIEQLLDSNEYLILRQHFGLDQATNFENSFHLQIKRKLADVAKEQQLSLETAIQLKQAALKKLLQAREMRAQPEVDTKLLTGINALTISGLSACAIALDDEELKSTALECMNSLLLLNYRDDVLYTQPTYASNEVEGFLDDYAFTINAIMHTLELRWNTEYLMTAICLASRMIEQFYDSKNGGFYFSSKAHQGLFHHSKNFYDDATPSGNAVAAKVLLRLGFLTGKLDFIDIAEQLLKTVNTHMKSHLDATTSLNSVVMEYLQPIDVVILRGFKNDLELWQSQTRKLLKRRTICYAIPESESDLPEGLSSKIFEGVIVAYICHGFSCSKPINDFKNYQEYLTDSSARAQ</sequence>
<dbReference type="InterPro" id="IPR036249">
    <property type="entry name" value="Thioredoxin-like_sf"/>
</dbReference>
<dbReference type="EMBL" id="UINC01007631">
    <property type="protein sequence ID" value="SVA34343.1"/>
    <property type="molecule type" value="Genomic_DNA"/>
</dbReference>
<dbReference type="Gene3D" id="3.40.30.10">
    <property type="entry name" value="Glutaredoxin"/>
    <property type="match status" value="1"/>
</dbReference>
<dbReference type="Pfam" id="PF03190">
    <property type="entry name" value="Thioredox_DsbH"/>
    <property type="match status" value="1"/>
</dbReference>
<dbReference type="InterPro" id="IPR024705">
    <property type="entry name" value="Ssp411"/>
</dbReference>
<organism evidence="2">
    <name type="scientific">marine metagenome</name>
    <dbReference type="NCBI Taxonomy" id="408172"/>
    <lineage>
        <taxon>unclassified sequences</taxon>
        <taxon>metagenomes</taxon>
        <taxon>ecological metagenomes</taxon>
    </lineage>
</organism>
<dbReference type="PANTHER" id="PTHR42899:SF1">
    <property type="entry name" value="SPERMATOGENESIS-ASSOCIATED PROTEIN 20"/>
    <property type="match status" value="1"/>
</dbReference>
<reference evidence="2" key="1">
    <citation type="submission" date="2018-05" db="EMBL/GenBank/DDBJ databases">
        <authorList>
            <person name="Lanie J.A."/>
            <person name="Ng W.-L."/>
            <person name="Kazmierczak K.M."/>
            <person name="Andrzejewski T.M."/>
            <person name="Davidsen T.M."/>
            <person name="Wayne K.J."/>
            <person name="Tettelin H."/>
            <person name="Glass J.I."/>
            <person name="Rusch D."/>
            <person name="Podicherti R."/>
            <person name="Tsui H.-C.T."/>
            <person name="Winkler M.E."/>
        </authorList>
    </citation>
    <scope>NUCLEOTIDE SEQUENCE</scope>
</reference>
<dbReference type="SUPFAM" id="SSF52833">
    <property type="entry name" value="Thioredoxin-like"/>
    <property type="match status" value="1"/>
</dbReference>
<dbReference type="InterPro" id="IPR004879">
    <property type="entry name" value="Ssp411-like_TRX"/>
</dbReference>
<dbReference type="InterPro" id="IPR008928">
    <property type="entry name" value="6-hairpin_glycosidase_sf"/>
</dbReference>
<dbReference type="AlphaFoldDB" id="A0A381V508"/>
<dbReference type="Gene3D" id="1.50.10.20">
    <property type="match status" value="1"/>
</dbReference>
<protein>
    <recommendedName>
        <fullName evidence="1">Spermatogenesis-associated protein 20-like TRX domain-containing protein</fullName>
    </recommendedName>
</protein>
<name>A0A381V508_9ZZZZ</name>
<gene>
    <name evidence="2" type="ORF">METZ01_LOCUS87197</name>
</gene>
<dbReference type="GO" id="GO:0005975">
    <property type="term" value="P:carbohydrate metabolic process"/>
    <property type="evidence" value="ECO:0007669"/>
    <property type="project" value="InterPro"/>
</dbReference>
<accession>A0A381V508</accession>
<dbReference type="SUPFAM" id="SSF48208">
    <property type="entry name" value="Six-hairpin glycosidases"/>
    <property type="match status" value="1"/>
</dbReference>
<dbReference type="PIRSF" id="PIRSF006402">
    <property type="entry name" value="UCP006402_thioredoxin"/>
    <property type="match status" value="1"/>
</dbReference>